<proteinExistence type="predicted"/>
<gene>
    <name evidence="2" type="ORF">UFOPK3204_00520</name>
</gene>
<reference evidence="2" key="1">
    <citation type="submission" date="2020-05" db="EMBL/GenBank/DDBJ databases">
        <authorList>
            <person name="Chiriac C."/>
            <person name="Salcher M."/>
            <person name="Ghai R."/>
            <person name="Kavagutti S V."/>
        </authorList>
    </citation>
    <scope>NUCLEOTIDE SEQUENCE</scope>
</reference>
<organism evidence="2">
    <name type="scientific">freshwater metagenome</name>
    <dbReference type="NCBI Taxonomy" id="449393"/>
    <lineage>
        <taxon>unclassified sequences</taxon>
        <taxon>metagenomes</taxon>
        <taxon>ecological metagenomes</taxon>
    </lineage>
</organism>
<dbReference type="AlphaFoldDB" id="A0A6J7A094"/>
<evidence type="ECO:0000259" key="1">
    <source>
        <dbReference type="Pfam" id="PF13784"/>
    </source>
</evidence>
<protein>
    <submittedName>
        <fullName evidence="2">Unannotated protein</fullName>
    </submittedName>
</protein>
<dbReference type="EMBL" id="CAFABK010000015">
    <property type="protein sequence ID" value="CAB4826271.1"/>
    <property type="molecule type" value="Genomic_DNA"/>
</dbReference>
<dbReference type="Pfam" id="PF13784">
    <property type="entry name" value="Fic_N"/>
    <property type="match status" value="1"/>
</dbReference>
<accession>A0A6J7A094</accession>
<evidence type="ECO:0000313" key="2">
    <source>
        <dbReference type="EMBL" id="CAB4826271.1"/>
    </source>
</evidence>
<sequence>MALGVSGSLHDRGVAWGCHVQRVAGPAGHGSTRDACSVKAQASSEIENIVTTTDALFPHSEDDAQADPATKEALRYRSALRAGFDHVRWRGLSKSVDMTPESGRYLGELWQADLWEGRLWPQFSP</sequence>
<name>A0A6J7A094_9ZZZZ</name>
<feature type="domain" description="Fic/DOC N-terminal" evidence="1">
    <location>
        <begin position="40"/>
        <end position="85"/>
    </location>
</feature>
<dbReference type="InterPro" id="IPR025758">
    <property type="entry name" value="Fic/DOC_N"/>
</dbReference>